<dbReference type="PANTHER" id="PTHR14969:SF54">
    <property type="entry name" value="PHOSPHATIDYLGLYCEROPHOSPHATASE B"/>
    <property type="match status" value="1"/>
</dbReference>
<feature type="transmembrane region" description="Helical" evidence="4">
    <location>
        <begin position="161"/>
        <end position="183"/>
    </location>
</feature>
<comment type="caution">
    <text evidence="6">The sequence shown here is derived from an EMBL/GenBank/DDBJ whole genome shotgun (WGS) entry which is preliminary data.</text>
</comment>
<reference evidence="7" key="1">
    <citation type="journal article" date="2019" name="Int. J. Syst. Evol. Microbiol.">
        <title>The Global Catalogue of Microorganisms (GCM) 10K type strain sequencing project: providing services to taxonomists for standard genome sequencing and annotation.</title>
        <authorList>
            <consortium name="The Broad Institute Genomics Platform"/>
            <consortium name="The Broad Institute Genome Sequencing Center for Infectious Disease"/>
            <person name="Wu L."/>
            <person name="Ma J."/>
        </authorList>
    </citation>
    <scope>NUCLEOTIDE SEQUENCE [LARGE SCALE GENOMIC DNA]</scope>
    <source>
        <strain evidence="7">JCM 18424</strain>
    </source>
</reference>
<dbReference type="SUPFAM" id="SSF48317">
    <property type="entry name" value="Acid phosphatase/Vanadium-dependent haloperoxidase"/>
    <property type="match status" value="1"/>
</dbReference>
<comment type="catalytic activity">
    <reaction evidence="3">
        <text>di-trans,octa-cis-undecaprenyl diphosphate + H2O = di-trans,octa-cis-undecaprenyl phosphate + phosphate + H(+)</text>
        <dbReference type="Rhea" id="RHEA:28094"/>
        <dbReference type="ChEBI" id="CHEBI:15377"/>
        <dbReference type="ChEBI" id="CHEBI:15378"/>
        <dbReference type="ChEBI" id="CHEBI:43474"/>
        <dbReference type="ChEBI" id="CHEBI:58405"/>
        <dbReference type="ChEBI" id="CHEBI:60392"/>
        <dbReference type="EC" id="3.6.1.27"/>
    </reaction>
</comment>
<feature type="transmembrane region" description="Helical" evidence="4">
    <location>
        <begin position="80"/>
        <end position="101"/>
    </location>
</feature>
<dbReference type="Gene3D" id="1.20.144.10">
    <property type="entry name" value="Phosphatidic acid phosphatase type 2/haloperoxidase"/>
    <property type="match status" value="1"/>
</dbReference>
<keyword evidence="7" id="KW-1185">Reference proteome</keyword>
<feature type="transmembrane region" description="Helical" evidence="4">
    <location>
        <begin position="214"/>
        <end position="233"/>
    </location>
</feature>
<dbReference type="RefSeq" id="WP_077924629.1">
    <property type="nucleotide sequence ID" value="NZ_BAABKE010000002.1"/>
</dbReference>
<protein>
    <recommendedName>
        <fullName evidence="1">undecaprenyl-diphosphate phosphatase</fullName>
        <ecNumber evidence="1">3.6.1.27</ecNumber>
    </recommendedName>
    <alternativeName>
        <fullName evidence="2">Undecaprenyl pyrophosphate phosphatase</fullName>
    </alternativeName>
</protein>
<evidence type="ECO:0000313" key="6">
    <source>
        <dbReference type="EMBL" id="GAA5095633.1"/>
    </source>
</evidence>
<dbReference type="SMART" id="SM00014">
    <property type="entry name" value="acidPPc"/>
    <property type="match status" value="1"/>
</dbReference>
<dbReference type="Pfam" id="PF01569">
    <property type="entry name" value="PAP2"/>
    <property type="match status" value="1"/>
</dbReference>
<dbReference type="EC" id="3.6.1.27" evidence="1"/>
<keyword evidence="4" id="KW-1133">Transmembrane helix</keyword>
<organism evidence="6 7">
    <name type="scientific">Wohlfahrtiimonas larvae</name>
    <dbReference type="NCBI Taxonomy" id="1157986"/>
    <lineage>
        <taxon>Bacteria</taxon>
        <taxon>Pseudomonadati</taxon>
        <taxon>Pseudomonadota</taxon>
        <taxon>Gammaproteobacteria</taxon>
        <taxon>Cardiobacteriales</taxon>
        <taxon>Ignatzschineriaceae</taxon>
        <taxon>Wohlfahrtiimonas</taxon>
    </lineage>
</organism>
<evidence type="ECO:0000256" key="4">
    <source>
        <dbReference type="SAM" id="Phobius"/>
    </source>
</evidence>
<dbReference type="CDD" id="cd01610">
    <property type="entry name" value="PAP2_like"/>
    <property type="match status" value="1"/>
</dbReference>
<evidence type="ECO:0000256" key="3">
    <source>
        <dbReference type="ARBA" id="ARBA00047594"/>
    </source>
</evidence>
<accession>A0ABP9MG15</accession>
<keyword evidence="4" id="KW-0812">Transmembrane</keyword>
<evidence type="ECO:0000259" key="5">
    <source>
        <dbReference type="SMART" id="SM00014"/>
    </source>
</evidence>
<sequence length="262" mass="30924">MIILSRQKTIIILLAILQLTLIPIVLWLADWQWSLDNTFNGLDQFLFWVTQSGTAIVYAFLTCVFLLIILSLFAWHKTHWVIIAMTAFILLISTQVVKTALKSFYKEPRPYTSYLVEQGVDLDKFYQEIRSVRSEIVKNSVQSQVNMPDYLKKHWEKEVGYSFPSGHVAFAVTWLMIFILILPMNRKRDWAIVFVIFIWTILMIVSRIRFGMHYPIDVFVSTLYVPIICLIYAKLTQCSRLEPYFDRLQNLHDQILSYIIRR</sequence>
<evidence type="ECO:0000256" key="2">
    <source>
        <dbReference type="ARBA" id="ARBA00032707"/>
    </source>
</evidence>
<dbReference type="EMBL" id="BAABKE010000002">
    <property type="protein sequence ID" value="GAA5095633.1"/>
    <property type="molecule type" value="Genomic_DNA"/>
</dbReference>
<feature type="domain" description="Phosphatidic acid phosphatase type 2/haloperoxidase" evidence="5">
    <location>
        <begin position="82"/>
        <end position="233"/>
    </location>
</feature>
<feature type="transmembrane region" description="Helical" evidence="4">
    <location>
        <begin position="12"/>
        <end position="33"/>
    </location>
</feature>
<evidence type="ECO:0000256" key="1">
    <source>
        <dbReference type="ARBA" id="ARBA00012374"/>
    </source>
</evidence>
<name>A0ABP9MG15_9GAMM</name>
<dbReference type="InterPro" id="IPR000326">
    <property type="entry name" value="PAP2/HPO"/>
</dbReference>
<gene>
    <name evidence="6" type="ORF">GCM10023338_05190</name>
</gene>
<evidence type="ECO:0000313" key="7">
    <source>
        <dbReference type="Proteomes" id="UP001500631"/>
    </source>
</evidence>
<proteinExistence type="predicted"/>
<feature type="transmembrane region" description="Helical" evidence="4">
    <location>
        <begin position="190"/>
        <end position="208"/>
    </location>
</feature>
<feature type="transmembrane region" description="Helical" evidence="4">
    <location>
        <begin position="45"/>
        <end position="73"/>
    </location>
</feature>
<keyword evidence="4" id="KW-0472">Membrane</keyword>
<dbReference type="InterPro" id="IPR036938">
    <property type="entry name" value="PAP2/HPO_sf"/>
</dbReference>
<dbReference type="PANTHER" id="PTHR14969">
    <property type="entry name" value="SPHINGOSINE-1-PHOSPHATE PHOSPHOHYDROLASE"/>
    <property type="match status" value="1"/>
</dbReference>
<dbReference type="Proteomes" id="UP001500631">
    <property type="component" value="Unassembled WGS sequence"/>
</dbReference>